<keyword evidence="3" id="KW-1185">Reference proteome</keyword>
<dbReference type="AlphaFoldDB" id="A0A9Q9AVP4"/>
<gene>
    <name evidence="2" type="ORF">Slin15195_G061310</name>
</gene>
<dbReference type="EMBL" id="CP099421">
    <property type="protein sequence ID" value="USW52812.1"/>
    <property type="molecule type" value="Genomic_DNA"/>
</dbReference>
<evidence type="ECO:0000256" key="1">
    <source>
        <dbReference type="SAM" id="MobiDB-lite"/>
    </source>
</evidence>
<sequence length="390" mass="43625">MSETRDRTIFGYPPPVRRSDNHTSPPNSGIQFSQPVLHQMKAGKCIRRVIPYDVELQHPRRLTIKNPVVAIGNLESKAQSMGVVDQLQRQRSSSQFRCLPGQSQDVVPGHNAEWRAPPADLITIIVSSSEVEYQNARQGLEAISHYFRRLLDPPEATSAVRDMQARIELCETSNDGMEVARNNAPTGVPEPSIHKGDPRVDTPTQPITKIFLNQVPLPAFYDFGTWLATGRILQHPHTSAPHHVETYAVRLLDALELAVVLEMDSYQNAVLYELFLLGPYLDDPEEYADKIFSLVDRIVLVATGESFVNPLRWLIVAIMAAKTEGRGRRRVRWAKIQHTDVAGLFGAWIGWHCREGDLGCEYPTSVLDLRDPRSARGVPSINMGVSLADT</sequence>
<reference evidence="2" key="1">
    <citation type="submission" date="2022-06" db="EMBL/GenBank/DDBJ databases">
        <title>Complete genome sequences of two strains of the flax pathogen Septoria linicola.</title>
        <authorList>
            <person name="Lapalu N."/>
            <person name="Simon A."/>
            <person name="Demenou B."/>
            <person name="Paumier D."/>
            <person name="Guillot M.-P."/>
            <person name="Gout L."/>
            <person name="Valade R."/>
        </authorList>
    </citation>
    <scope>NUCLEOTIDE SEQUENCE</scope>
    <source>
        <strain evidence="2">SE15195</strain>
    </source>
</reference>
<evidence type="ECO:0000313" key="2">
    <source>
        <dbReference type="EMBL" id="USW52812.1"/>
    </source>
</evidence>
<proteinExistence type="predicted"/>
<dbReference type="Proteomes" id="UP001056384">
    <property type="component" value="Chromosome 4"/>
</dbReference>
<feature type="region of interest" description="Disordered" evidence="1">
    <location>
        <begin position="1"/>
        <end position="30"/>
    </location>
</feature>
<feature type="region of interest" description="Disordered" evidence="1">
    <location>
        <begin position="177"/>
        <end position="199"/>
    </location>
</feature>
<protein>
    <submittedName>
        <fullName evidence="2">Uncharacterized protein</fullName>
    </submittedName>
</protein>
<evidence type="ECO:0000313" key="3">
    <source>
        <dbReference type="Proteomes" id="UP001056384"/>
    </source>
</evidence>
<name>A0A9Q9AVP4_9PEZI</name>
<organism evidence="2 3">
    <name type="scientific">Septoria linicola</name>
    <dbReference type="NCBI Taxonomy" id="215465"/>
    <lineage>
        <taxon>Eukaryota</taxon>
        <taxon>Fungi</taxon>
        <taxon>Dikarya</taxon>
        <taxon>Ascomycota</taxon>
        <taxon>Pezizomycotina</taxon>
        <taxon>Dothideomycetes</taxon>
        <taxon>Dothideomycetidae</taxon>
        <taxon>Mycosphaerellales</taxon>
        <taxon>Mycosphaerellaceae</taxon>
        <taxon>Septoria</taxon>
    </lineage>
</organism>
<accession>A0A9Q9AVP4</accession>